<evidence type="ECO:0000256" key="1">
    <source>
        <dbReference type="ARBA" id="ARBA00010134"/>
    </source>
</evidence>
<proteinExistence type="evidence at transcript level"/>
<evidence type="ECO:0000256" key="2">
    <source>
        <dbReference type="ARBA" id="ARBA00022670"/>
    </source>
</evidence>
<dbReference type="InterPro" id="IPR029030">
    <property type="entry name" value="Caspase-like_dom_sf"/>
</dbReference>
<evidence type="ECO:0000256" key="3">
    <source>
        <dbReference type="ARBA" id="ARBA00022703"/>
    </source>
</evidence>
<dbReference type="InterPro" id="IPR033139">
    <property type="entry name" value="Caspase_cys_AS"/>
</dbReference>
<feature type="domain" description="Caspase family p20" evidence="9">
    <location>
        <begin position="82"/>
        <end position="202"/>
    </location>
</feature>
<keyword evidence="3" id="KW-0053">Apoptosis</keyword>
<dbReference type="InterPro" id="IPR002398">
    <property type="entry name" value="Pept_C14"/>
</dbReference>
<dbReference type="PROSITE" id="PS50208">
    <property type="entry name" value="CASPASE_P20"/>
    <property type="match status" value="1"/>
</dbReference>
<evidence type="ECO:0000256" key="4">
    <source>
        <dbReference type="ARBA" id="ARBA00022801"/>
    </source>
</evidence>
<dbReference type="Gene3D" id="3.40.50.1460">
    <property type="match status" value="1"/>
</dbReference>
<dbReference type="PRINTS" id="PR00376">
    <property type="entry name" value="IL1BCENZYME"/>
</dbReference>
<dbReference type="InterPro" id="IPR015917">
    <property type="entry name" value="Pept_C14A"/>
</dbReference>
<evidence type="ECO:0000259" key="8">
    <source>
        <dbReference type="PROSITE" id="PS50207"/>
    </source>
</evidence>
<evidence type="ECO:0000313" key="10">
    <source>
        <dbReference type="EMBL" id="QQV73916.1"/>
    </source>
</evidence>
<dbReference type="GeneID" id="133350591"/>
<protein>
    <submittedName>
        <fullName evidence="10">Cysteinyl aspartate specific proteinase 7(2)</fullName>
    </submittedName>
</protein>
<dbReference type="GO" id="GO:0004197">
    <property type="term" value="F:cysteine-type endopeptidase activity"/>
    <property type="evidence" value="ECO:0007669"/>
    <property type="project" value="InterPro"/>
</dbReference>
<sequence>MITKESPSKEPYRRASRVQRQRGLLISEAAMDSKDGRKAINLPNIFRGAGTYGKLGDQKLTDDIDWTSSAQYNMHFQVKSKCIIINNENFSPQTGMNRRKGTDRDAMQLKVCFVSLGFQVESYKDLTCMQMVDNLKKASSEDHGTRACFVCAILSHGEEGVLYGTDGTLPVSILAEIFSEKHCPSLAGKPKLFFIQACRGSMFDEGVDHVDGLGRSDDTDNRGHSKPVEDSLLPRYNVIQPDFLYAFSTVPGYYSWRNEERGSWFIQSLCEELLRNSSQLELVKILVCVNRRVATQYVSCSRDITYNDKKQIPCIMSMLTREFYFK</sequence>
<dbReference type="PROSITE" id="PS01121">
    <property type="entry name" value="CASPASE_HIS"/>
    <property type="match status" value="1"/>
</dbReference>
<comment type="similarity">
    <text evidence="1 7">Belongs to the peptidase C14A family.</text>
</comment>
<accession>A0A7U0FX04</accession>
<reference evidence="10" key="1">
    <citation type="submission" date="2019-12" db="EMBL/GenBank/DDBJ databases">
        <title>The Lamprey genome provides insights into evolution of caspase superfamily and functional divergence.</title>
        <authorList>
            <person name="Li Q."/>
            <person name="Pang Y."/>
            <person name="Liu Y."/>
        </authorList>
    </citation>
    <scope>NUCLEOTIDE SEQUENCE</scope>
</reference>
<dbReference type="InterPro" id="IPR016129">
    <property type="entry name" value="Caspase_his_AS"/>
</dbReference>
<dbReference type="PANTHER" id="PTHR10454:SF232">
    <property type="entry name" value="AT03047P-RELATED"/>
    <property type="match status" value="1"/>
</dbReference>
<dbReference type="FunFam" id="3.40.50.1460:FF:000001">
    <property type="entry name" value="Caspase-3 preproprotein"/>
    <property type="match status" value="1"/>
</dbReference>
<dbReference type="InterPro" id="IPR011600">
    <property type="entry name" value="Pept_C14_caspase"/>
</dbReference>
<dbReference type="PROSITE" id="PS01122">
    <property type="entry name" value="CASPASE_CYS"/>
    <property type="match status" value="1"/>
</dbReference>
<keyword evidence="2" id="KW-0645">Protease</keyword>
<dbReference type="SUPFAM" id="SSF52129">
    <property type="entry name" value="Caspase-like"/>
    <property type="match status" value="1"/>
</dbReference>
<dbReference type="PANTHER" id="PTHR10454">
    <property type="entry name" value="CASPASE"/>
    <property type="match status" value="1"/>
</dbReference>
<dbReference type="Pfam" id="PF00656">
    <property type="entry name" value="Peptidase_C14"/>
    <property type="match status" value="1"/>
</dbReference>
<evidence type="ECO:0000256" key="5">
    <source>
        <dbReference type="ARBA" id="ARBA00022807"/>
    </source>
</evidence>
<dbReference type="CDD" id="cd00032">
    <property type="entry name" value="CASc"/>
    <property type="match status" value="1"/>
</dbReference>
<evidence type="ECO:0000259" key="9">
    <source>
        <dbReference type="PROSITE" id="PS50208"/>
    </source>
</evidence>
<dbReference type="PROSITE" id="PS50207">
    <property type="entry name" value="CASPASE_P10"/>
    <property type="match status" value="1"/>
</dbReference>
<dbReference type="GO" id="GO:0005737">
    <property type="term" value="C:cytoplasm"/>
    <property type="evidence" value="ECO:0007669"/>
    <property type="project" value="TreeGrafter"/>
</dbReference>
<dbReference type="GO" id="GO:0006915">
    <property type="term" value="P:apoptotic process"/>
    <property type="evidence" value="ECO:0007669"/>
    <property type="project" value="UniProtKB-KW"/>
</dbReference>
<dbReference type="GO" id="GO:0043525">
    <property type="term" value="P:positive regulation of neuron apoptotic process"/>
    <property type="evidence" value="ECO:0007669"/>
    <property type="project" value="TreeGrafter"/>
</dbReference>
<dbReference type="AlphaFoldDB" id="A0A7U0FX04"/>
<dbReference type="GO" id="GO:0006508">
    <property type="term" value="P:proteolysis"/>
    <property type="evidence" value="ECO:0007669"/>
    <property type="project" value="UniProtKB-KW"/>
</dbReference>
<dbReference type="InterPro" id="IPR001309">
    <property type="entry name" value="Pept_C14_p20"/>
</dbReference>
<feature type="domain" description="Caspase family p10" evidence="8">
    <location>
        <begin position="239"/>
        <end position="326"/>
    </location>
</feature>
<dbReference type="EMBL" id="MN832745">
    <property type="protein sequence ID" value="QQV73916.1"/>
    <property type="molecule type" value="mRNA"/>
</dbReference>
<name>A0A7U0FX04_LETRI</name>
<dbReference type="SMART" id="SM00115">
    <property type="entry name" value="CASc"/>
    <property type="match status" value="1"/>
</dbReference>
<dbReference type="InterPro" id="IPR002138">
    <property type="entry name" value="Pept_C14_p10"/>
</dbReference>
<evidence type="ECO:0000256" key="7">
    <source>
        <dbReference type="RuleBase" id="RU003971"/>
    </source>
</evidence>
<keyword evidence="5" id="KW-0788">Thiol protease</keyword>
<keyword evidence="6" id="KW-0865">Zymogen</keyword>
<keyword evidence="4" id="KW-0378">Hydrolase</keyword>
<organism evidence="10">
    <name type="scientific">Lethenteron reissneri</name>
    <name type="common">Far Eastern brook lamprey</name>
    <name type="synonym">Lampetra reissneri</name>
    <dbReference type="NCBI Taxonomy" id="7753"/>
    <lineage>
        <taxon>Eukaryota</taxon>
        <taxon>Metazoa</taxon>
        <taxon>Chordata</taxon>
        <taxon>Craniata</taxon>
        <taxon>Vertebrata</taxon>
        <taxon>Cyclostomata</taxon>
        <taxon>Hyperoartia</taxon>
        <taxon>Petromyzontiformes</taxon>
        <taxon>Petromyzontidae</taxon>
        <taxon>Lethenteron</taxon>
    </lineage>
</organism>
<dbReference type="RefSeq" id="XP_061421073.1">
    <property type="nucleotide sequence ID" value="XM_061565089.1"/>
</dbReference>
<evidence type="ECO:0000256" key="6">
    <source>
        <dbReference type="ARBA" id="ARBA00023145"/>
    </source>
</evidence>